<keyword evidence="7 14" id="KW-0418">Kinase</keyword>
<evidence type="ECO:0000256" key="6">
    <source>
        <dbReference type="ARBA" id="ARBA00022692"/>
    </source>
</evidence>
<evidence type="ECO:0000256" key="1">
    <source>
        <dbReference type="ARBA" id="ARBA00000085"/>
    </source>
</evidence>
<evidence type="ECO:0000259" key="12">
    <source>
        <dbReference type="PROSITE" id="PS50109"/>
    </source>
</evidence>
<dbReference type="RefSeq" id="WP_254674456.1">
    <property type="nucleotide sequence ID" value="NZ_JAMWDU010000003.1"/>
</dbReference>
<gene>
    <name evidence="14" type="ORF">NF348_09695</name>
</gene>
<dbReference type="Pfam" id="PF02518">
    <property type="entry name" value="HATPase_c"/>
    <property type="match status" value="1"/>
</dbReference>
<dbReference type="PROSITE" id="PS50109">
    <property type="entry name" value="HIS_KIN"/>
    <property type="match status" value="1"/>
</dbReference>
<evidence type="ECO:0000256" key="2">
    <source>
        <dbReference type="ARBA" id="ARBA00004370"/>
    </source>
</evidence>
<accession>A0A9Q4FSJ1</accession>
<dbReference type="InterPro" id="IPR005467">
    <property type="entry name" value="His_kinase_dom"/>
</dbReference>
<dbReference type="InterPro" id="IPR003660">
    <property type="entry name" value="HAMP_dom"/>
</dbReference>
<dbReference type="Gene3D" id="3.30.565.10">
    <property type="entry name" value="Histidine kinase-like ATPase, C-terminal domain"/>
    <property type="match status" value="1"/>
</dbReference>
<keyword evidence="9" id="KW-0902">Two-component regulatory system</keyword>
<dbReference type="GO" id="GO:0005886">
    <property type="term" value="C:plasma membrane"/>
    <property type="evidence" value="ECO:0007669"/>
    <property type="project" value="TreeGrafter"/>
</dbReference>
<dbReference type="EC" id="2.7.13.3" evidence="3"/>
<evidence type="ECO:0000313" key="14">
    <source>
        <dbReference type="EMBL" id="MCP8887377.1"/>
    </source>
</evidence>
<dbReference type="EMBL" id="JAMWDU010000003">
    <property type="protein sequence ID" value="MCP8887377.1"/>
    <property type="molecule type" value="Genomic_DNA"/>
</dbReference>
<keyword evidence="6 11" id="KW-0812">Transmembrane</keyword>
<dbReference type="Proteomes" id="UP001060275">
    <property type="component" value="Unassembled WGS sequence"/>
</dbReference>
<dbReference type="InterPro" id="IPR050428">
    <property type="entry name" value="TCS_sensor_his_kinase"/>
</dbReference>
<protein>
    <recommendedName>
        <fullName evidence="3">histidine kinase</fullName>
        <ecNumber evidence="3">2.7.13.3</ecNumber>
    </recommendedName>
</protein>
<feature type="domain" description="Histidine kinase" evidence="12">
    <location>
        <begin position="239"/>
        <end position="443"/>
    </location>
</feature>
<proteinExistence type="predicted"/>
<comment type="subcellular location">
    <subcellularLocation>
        <location evidence="2">Membrane</location>
    </subcellularLocation>
</comment>
<dbReference type="SMART" id="SM00387">
    <property type="entry name" value="HATPase_c"/>
    <property type="match status" value="1"/>
</dbReference>
<dbReference type="AlphaFoldDB" id="A0A9Q4FSJ1"/>
<keyword evidence="15" id="KW-1185">Reference proteome</keyword>
<dbReference type="SUPFAM" id="SSF47384">
    <property type="entry name" value="Homodimeric domain of signal transducing histidine kinase"/>
    <property type="match status" value="1"/>
</dbReference>
<dbReference type="InterPro" id="IPR036890">
    <property type="entry name" value="HATPase_C_sf"/>
</dbReference>
<evidence type="ECO:0000256" key="7">
    <source>
        <dbReference type="ARBA" id="ARBA00022777"/>
    </source>
</evidence>
<feature type="transmembrane region" description="Helical" evidence="11">
    <location>
        <begin position="163"/>
        <end position="183"/>
    </location>
</feature>
<keyword evidence="10 11" id="KW-0472">Membrane</keyword>
<sequence length="444" mass="49238">MRLHSLNLRLMALTTLWVIGSLAATAVVLQYLFVSSLERELRQDLEAAMTRIIALIDLDTPQSGLSSQLPDPRYETPLGGRYWQIEILGTQTMLRSRSLWDMVLPVAQDETSMGHFEDGTDWHIIYHTRTIDVGGQDVRLSVGEDHGPVHAAAGLFLWDTLRLFALLGVIILLAAWLQLRLGLAPLDKLRKGVDAVRQGRSARLPGYFPTEIRPLANEVNALLDEREANMERTRQRASDMAHGLKTPLAALHGIAMRVREKGNEIDADLLDDLAFEMSKRVDYQMRLSTLRLRNSEHRERASLNSAILRTIAVLKKTGRGEVLHWLADLPQDHEVDVHRQDLMELIGTTLENAAKWAQSQVTIRSAATDGRVQIEISDDGPGVPAEALCELGQRGKRLDEATPGNGLGLAIASEIVALNRGQISFYRSELGGLCVSITLPLANT</sequence>
<keyword evidence="4" id="KW-0597">Phosphoprotein</keyword>
<dbReference type="PRINTS" id="PR00344">
    <property type="entry name" value="BCTRLSENSOR"/>
</dbReference>
<dbReference type="PANTHER" id="PTHR45436">
    <property type="entry name" value="SENSOR HISTIDINE KINASE YKOH"/>
    <property type="match status" value="1"/>
</dbReference>
<evidence type="ECO:0000256" key="8">
    <source>
        <dbReference type="ARBA" id="ARBA00022989"/>
    </source>
</evidence>
<comment type="caution">
    <text evidence="14">The sequence shown here is derived from an EMBL/GenBank/DDBJ whole genome shotgun (WGS) entry which is preliminary data.</text>
</comment>
<keyword evidence="8 11" id="KW-1133">Transmembrane helix</keyword>
<keyword evidence="5" id="KW-0808">Transferase</keyword>
<dbReference type="PROSITE" id="PS50885">
    <property type="entry name" value="HAMP"/>
    <property type="match status" value="1"/>
</dbReference>
<dbReference type="PANTHER" id="PTHR45436:SF5">
    <property type="entry name" value="SENSOR HISTIDINE KINASE TRCS"/>
    <property type="match status" value="1"/>
</dbReference>
<dbReference type="Gene3D" id="1.10.287.130">
    <property type="match status" value="1"/>
</dbReference>
<evidence type="ECO:0000256" key="3">
    <source>
        <dbReference type="ARBA" id="ARBA00012438"/>
    </source>
</evidence>
<evidence type="ECO:0000256" key="5">
    <source>
        <dbReference type="ARBA" id="ARBA00022679"/>
    </source>
</evidence>
<reference evidence="14" key="1">
    <citation type="submission" date="2022-06" db="EMBL/GenBank/DDBJ databases">
        <title>Devosia sp. XJ19-45 genome assembly.</title>
        <authorList>
            <person name="Li B."/>
            <person name="Cai M."/>
            <person name="Nie G."/>
            <person name="Li W."/>
        </authorList>
    </citation>
    <scope>NUCLEOTIDE SEQUENCE</scope>
    <source>
        <strain evidence="14">XJ19-45</strain>
    </source>
</reference>
<dbReference type="SUPFAM" id="SSF55874">
    <property type="entry name" value="ATPase domain of HSP90 chaperone/DNA topoisomerase II/histidine kinase"/>
    <property type="match status" value="1"/>
</dbReference>
<feature type="transmembrane region" description="Helical" evidence="11">
    <location>
        <begin position="12"/>
        <end position="33"/>
    </location>
</feature>
<evidence type="ECO:0000259" key="13">
    <source>
        <dbReference type="PROSITE" id="PS50885"/>
    </source>
</evidence>
<organism evidence="14 15">
    <name type="scientific">Devosia ureilytica</name>
    <dbReference type="NCBI Taxonomy" id="2952754"/>
    <lineage>
        <taxon>Bacteria</taxon>
        <taxon>Pseudomonadati</taxon>
        <taxon>Pseudomonadota</taxon>
        <taxon>Alphaproteobacteria</taxon>
        <taxon>Hyphomicrobiales</taxon>
        <taxon>Devosiaceae</taxon>
        <taxon>Devosia</taxon>
    </lineage>
</organism>
<dbReference type="InterPro" id="IPR036097">
    <property type="entry name" value="HisK_dim/P_sf"/>
</dbReference>
<evidence type="ECO:0000256" key="4">
    <source>
        <dbReference type="ARBA" id="ARBA00022553"/>
    </source>
</evidence>
<evidence type="ECO:0000256" key="11">
    <source>
        <dbReference type="SAM" id="Phobius"/>
    </source>
</evidence>
<evidence type="ECO:0000256" key="10">
    <source>
        <dbReference type="ARBA" id="ARBA00023136"/>
    </source>
</evidence>
<dbReference type="GO" id="GO:0000155">
    <property type="term" value="F:phosphorelay sensor kinase activity"/>
    <property type="evidence" value="ECO:0007669"/>
    <property type="project" value="InterPro"/>
</dbReference>
<comment type="catalytic activity">
    <reaction evidence="1">
        <text>ATP + protein L-histidine = ADP + protein N-phospho-L-histidine.</text>
        <dbReference type="EC" id="2.7.13.3"/>
    </reaction>
</comment>
<feature type="domain" description="HAMP" evidence="13">
    <location>
        <begin position="180"/>
        <end position="231"/>
    </location>
</feature>
<evidence type="ECO:0000313" key="15">
    <source>
        <dbReference type="Proteomes" id="UP001060275"/>
    </source>
</evidence>
<dbReference type="InterPro" id="IPR004358">
    <property type="entry name" value="Sig_transdc_His_kin-like_C"/>
</dbReference>
<evidence type="ECO:0000256" key="9">
    <source>
        <dbReference type="ARBA" id="ARBA00023012"/>
    </source>
</evidence>
<dbReference type="InterPro" id="IPR003594">
    <property type="entry name" value="HATPase_dom"/>
</dbReference>
<name>A0A9Q4FSJ1_9HYPH</name>